<organism evidence="2 3">
    <name type="scientific">Oryza sativa subsp. japonica</name>
    <name type="common">Rice</name>
    <dbReference type="NCBI Taxonomy" id="39947"/>
    <lineage>
        <taxon>Eukaryota</taxon>
        <taxon>Viridiplantae</taxon>
        <taxon>Streptophyta</taxon>
        <taxon>Embryophyta</taxon>
        <taxon>Tracheophyta</taxon>
        <taxon>Spermatophyta</taxon>
        <taxon>Magnoliopsida</taxon>
        <taxon>Liliopsida</taxon>
        <taxon>Poales</taxon>
        <taxon>Poaceae</taxon>
        <taxon>BOP clade</taxon>
        <taxon>Oryzoideae</taxon>
        <taxon>Oryzeae</taxon>
        <taxon>Oryzinae</taxon>
        <taxon>Oryza</taxon>
        <taxon>Oryza sativa</taxon>
    </lineage>
</organism>
<feature type="region of interest" description="Disordered" evidence="1">
    <location>
        <begin position="120"/>
        <end position="197"/>
    </location>
</feature>
<dbReference type="Proteomes" id="UP000000763">
    <property type="component" value="Chromosome 11"/>
</dbReference>
<sequence length="435" mass="46446">PLLQQLPGLHGLPLPQQPPRGRRRRQLRRRRRRLRGRPPVAAQPLLPPRRPDRRRPCLPPPRAALPQPGRGARRRRGRRRAGQPGLRRDGRVAEEDLAAVPRRRHAVRAAAALRLRRLLRRVGQQPPPQRRPRHLHGRQDVVGAGADGEDRRRGCRQPRPVGVPPPQPAVVRRRRPRHVRGLPRREPAGERPDNAGQLRGAALLHRGRRRRPAARHGEHRAAARVAGAGGVGVPVEGARRRGGGVARARGAVPDGVVGGRAAAGGVARAGPGDAQLLRQHDGVRPRRGGRGGDPGEAAGGGGGHGAGGHRVDRLRRVRAGARGLGGGAQGGEDDGGERARAGLADGEPDGVRVVPAGHRLRVRRGDAGHARVGEREGELRDAGRRSAAGRRRVVAGERLHMAAAGGGAGVRRPPHLQASHGGVPRLRLIHLLGTP</sequence>
<feature type="region of interest" description="Disordered" evidence="1">
    <location>
        <begin position="206"/>
        <end position="225"/>
    </location>
</feature>
<evidence type="ECO:0000313" key="2">
    <source>
        <dbReference type="EMBL" id="BAH95405.1"/>
    </source>
</evidence>
<protein>
    <submittedName>
        <fullName evidence="2">Os11g0644500 protein</fullName>
    </submittedName>
</protein>
<reference evidence="2 3" key="1">
    <citation type="journal article" date="2005" name="Nature">
        <title>The map-based sequence of the rice genome.</title>
        <authorList>
            <consortium name="International rice genome sequencing project (IRGSP)"/>
            <person name="Matsumoto T."/>
            <person name="Wu J."/>
            <person name="Kanamori H."/>
            <person name="Katayose Y."/>
            <person name="Fujisawa M."/>
            <person name="Namiki N."/>
            <person name="Mizuno H."/>
            <person name="Yamamoto K."/>
            <person name="Antonio B.A."/>
            <person name="Baba T."/>
            <person name="Sakata K."/>
            <person name="Nagamura Y."/>
            <person name="Aoki H."/>
            <person name="Arikawa K."/>
            <person name="Arita K."/>
            <person name="Bito T."/>
            <person name="Chiden Y."/>
            <person name="Fujitsuka N."/>
            <person name="Fukunaka R."/>
            <person name="Hamada M."/>
            <person name="Harada C."/>
            <person name="Hayashi A."/>
            <person name="Hijishita S."/>
            <person name="Honda M."/>
            <person name="Hosokawa S."/>
            <person name="Ichikawa Y."/>
            <person name="Idonuma A."/>
            <person name="Iijima M."/>
            <person name="Ikeda M."/>
            <person name="Ikeno M."/>
            <person name="Ito K."/>
            <person name="Ito S."/>
            <person name="Ito T."/>
            <person name="Ito Y."/>
            <person name="Ito Y."/>
            <person name="Iwabuchi A."/>
            <person name="Kamiya K."/>
            <person name="Karasawa W."/>
            <person name="Kurita K."/>
            <person name="Katagiri S."/>
            <person name="Kikuta A."/>
            <person name="Kobayashi H."/>
            <person name="Kobayashi N."/>
            <person name="Machita K."/>
            <person name="Maehara T."/>
            <person name="Masukawa M."/>
            <person name="Mizubayashi T."/>
            <person name="Mukai Y."/>
            <person name="Nagasaki H."/>
            <person name="Nagata Y."/>
            <person name="Naito S."/>
            <person name="Nakashima M."/>
            <person name="Nakama Y."/>
            <person name="Nakamichi Y."/>
            <person name="Nakamura M."/>
            <person name="Meguro A."/>
            <person name="Negishi M."/>
            <person name="Ohta I."/>
            <person name="Ohta T."/>
            <person name="Okamoto M."/>
            <person name="Ono N."/>
            <person name="Saji S."/>
            <person name="Sakaguchi M."/>
            <person name="Sakai K."/>
            <person name="Shibata M."/>
            <person name="Shimokawa T."/>
            <person name="Song J."/>
            <person name="Takazaki Y."/>
            <person name="Terasawa K."/>
            <person name="Tsugane M."/>
            <person name="Tsuji K."/>
            <person name="Ueda S."/>
            <person name="Waki K."/>
            <person name="Yamagata H."/>
            <person name="Yamamoto M."/>
            <person name="Yamamoto S."/>
            <person name="Yamane H."/>
            <person name="Yoshiki S."/>
            <person name="Yoshihara R."/>
            <person name="Yukawa K."/>
            <person name="Zhong H."/>
            <person name="Yano M."/>
            <person name="Yuan Q."/>
            <person name="Ouyang S."/>
            <person name="Liu J."/>
            <person name="Jones K.M."/>
            <person name="Gansberger K."/>
            <person name="Moffat K."/>
            <person name="Hill J."/>
            <person name="Bera J."/>
            <person name="Fadrosh D."/>
            <person name="Jin S."/>
            <person name="Johri S."/>
            <person name="Kim M."/>
            <person name="Overton L."/>
            <person name="Reardon M."/>
            <person name="Tsitrin T."/>
            <person name="Vuong H."/>
            <person name="Weaver B."/>
            <person name="Ciecko A."/>
            <person name="Tallon L."/>
            <person name="Jackson J."/>
            <person name="Pai G."/>
            <person name="Aken S.V."/>
            <person name="Utterback T."/>
            <person name="Reidmuller S."/>
            <person name="Feldblyum T."/>
            <person name="Hsiao J."/>
            <person name="Zismann V."/>
            <person name="Iobst S."/>
            <person name="de Vazeille A.R."/>
            <person name="Buell C.R."/>
            <person name="Ying K."/>
            <person name="Li Y."/>
            <person name="Lu T."/>
            <person name="Huang Y."/>
            <person name="Zhao Q."/>
            <person name="Feng Q."/>
            <person name="Zhang L."/>
            <person name="Zhu J."/>
            <person name="Weng Q."/>
            <person name="Mu J."/>
            <person name="Lu Y."/>
            <person name="Fan D."/>
            <person name="Liu Y."/>
            <person name="Guan J."/>
            <person name="Zhang Y."/>
            <person name="Yu S."/>
            <person name="Liu X."/>
            <person name="Zhang Y."/>
            <person name="Hong G."/>
            <person name="Han B."/>
            <person name="Choisne N."/>
            <person name="Demange N."/>
            <person name="Orjeda G."/>
            <person name="Samain S."/>
            <person name="Cattolico L."/>
            <person name="Pelletier E."/>
            <person name="Couloux A."/>
            <person name="Segurens B."/>
            <person name="Wincker P."/>
            <person name="D'Hont A."/>
            <person name="Scarpelli C."/>
            <person name="Weissenbach J."/>
            <person name="Salanoubat M."/>
            <person name="Quetier F."/>
            <person name="Yu Y."/>
            <person name="Kim H.R."/>
            <person name="Rambo T."/>
            <person name="Currie J."/>
            <person name="Collura K."/>
            <person name="Luo M."/>
            <person name="Yang T."/>
            <person name="Ammiraju J.S.S."/>
            <person name="Engler F."/>
            <person name="Soderlund C."/>
            <person name="Wing R.A."/>
            <person name="Palmer L.E."/>
            <person name="de la Bastide M."/>
            <person name="Spiegel L."/>
            <person name="Nascimento L."/>
            <person name="Zutavern T."/>
            <person name="O'Shaughnessy A."/>
            <person name="Dike S."/>
            <person name="Dedhia N."/>
            <person name="Preston R."/>
            <person name="Balija V."/>
            <person name="McCombie W.R."/>
            <person name="Chow T."/>
            <person name="Chen H."/>
            <person name="Chung M."/>
            <person name="Chen C."/>
            <person name="Shaw J."/>
            <person name="Wu H."/>
            <person name="Hsiao K."/>
            <person name="Chao Y."/>
            <person name="Chu M."/>
            <person name="Cheng C."/>
            <person name="Hour A."/>
            <person name="Lee P."/>
            <person name="Lin S."/>
            <person name="Lin Y."/>
            <person name="Liou J."/>
            <person name="Liu S."/>
            <person name="Hsing Y."/>
            <person name="Raghuvanshi S."/>
            <person name="Mohanty A."/>
            <person name="Bharti A.K."/>
            <person name="Gaur A."/>
            <person name="Gupta V."/>
            <person name="Kumar D."/>
            <person name="Ravi V."/>
            <person name="Vij S."/>
            <person name="Kapur A."/>
            <person name="Khurana P."/>
            <person name="Khurana P."/>
            <person name="Khurana J.P."/>
            <person name="Tyagi A.K."/>
            <person name="Gaikwad K."/>
            <person name="Singh A."/>
            <person name="Dalal V."/>
            <person name="Srivastava S."/>
            <person name="Dixit A."/>
            <person name="Pal A.K."/>
            <person name="Ghazi I.A."/>
            <person name="Yadav M."/>
            <person name="Pandit A."/>
            <person name="Bhargava A."/>
            <person name="Sureshbabu K."/>
            <person name="Batra K."/>
            <person name="Sharma T.R."/>
            <person name="Mohapatra T."/>
            <person name="Singh N.K."/>
            <person name="Messing J."/>
            <person name="Nelson A.B."/>
            <person name="Fuks G."/>
            <person name="Kavchok S."/>
            <person name="Keizer G."/>
            <person name="Linton E."/>
            <person name="Llaca V."/>
            <person name="Song R."/>
            <person name="Tanyolac B."/>
            <person name="Young S."/>
            <person name="Ho-Il K."/>
            <person name="Hahn J.H."/>
            <person name="Sangsakoo G."/>
            <person name="Vanavichit A."/>
            <person name="de Mattos Luiz.A.T."/>
            <person name="Zimmer P.D."/>
            <person name="Malone G."/>
            <person name="Dellagostin O."/>
            <person name="de Oliveira A.C."/>
            <person name="Bevan M."/>
            <person name="Bancroft I."/>
            <person name="Minx P."/>
            <person name="Cordum H."/>
            <person name="Wilson R."/>
            <person name="Cheng Z."/>
            <person name="Jin W."/>
            <person name="Jiang J."/>
            <person name="Leong S.A."/>
            <person name="Iwama H."/>
            <person name="Gojobori T."/>
            <person name="Itoh T."/>
            <person name="Niimura Y."/>
            <person name="Fujii Y."/>
            <person name="Habara T."/>
            <person name="Sakai H."/>
            <person name="Sato Y."/>
            <person name="Wilson G."/>
            <person name="Kumar K."/>
            <person name="McCouch S."/>
            <person name="Juretic N."/>
            <person name="Hoen D."/>
            <person name="Wright S."/>
            <person name="Bruskiewich R."/>
            <person name="Bureau T."/>
            <person name="Miyao A."/>
            <person name="Hirochika H."/>
            <person name="Nishikawa T."/>
            <person name="Kadowaki K."/>
            <person name="Sugiura M."/>
            <person name="Burr B."/>
            <person name="Sasaki T."/>
        </authorList>
    </citation>
    <scope>NUCLEOTIDE SEQUENCE [LARGE SCALE GENOMIC DNA]</scope>
    <source>
        <strain evidence="3">cv. Nipponbare</strain>
    </source>
</reference>
<accession>C7J906</accession>
<name>C7J906_ORYSJ</name>
<evidence type="ECO:0000256" key="1">
    <source>
        <dbReference type="SAM" id="MobiDB-lite"/>
    </source>
</evidence>
<feature type="compositionally biased region" description="Low complexity" evidence="1">
    <location>
        <begin position="1"/>
        <end position="14"/>
    </location>
</feature>
<dbReference type="EMBL" id="AP008217">
    <property type="protein sequence ID" value="BAH95405.1"/>
    <property type="molecule type" value="Genomic_DNA"/>
</dbReference>
<gene>
    <name evidence="2" type="ordered locus">Os11g0644500</name>
</gene>
<dbReference type="AlphaFoldDB" id="C7J906"/>
<feature type="region of interest" description="Disordered" evidence="1">
    <location>
        <begin position="1"/>
        <end position="93"/>
    </location>
</feature>
<feature type="compositionally biased region" description="Basic residues" evidence="1">
    <location>
        <begin position="20"/>
        <end position="36"/>
    </location>
</feature>
<dbReference type="KEGG" id="dosa:Os11g0644500"/>
<feature type="region of interest" description="Disordered" evidence="1">
    <location>
        <begin position="322"/>
        <end position="352"/>
    </location>
</feature>
<reference evidence="3" key="2">
    <citation type="journal article" date="2008" name="Nucleic Acids Res.">
        <title>The rice annotation project database (RAP-DB): 2008 update.</title>
        <authorList>
            <consortium name="The rice annotation project (RAP)"/>
        </authorList>
    </citation>
    <scope>GENOME REANNOTATION</scope>
    <source>
        <strain evidence="3">cv. Nipponbare</strain>
    </source>
</reference>
<feature type="compositionally biased region" description="Basic and acidic residues" evidence="1">
    <location>
        <begin position="366"/>
        <end position="384"/>
    </location>
</feature>
<evidence type="ECO:0000313" key="3">
    <source>
        <dbReference type="Proteomes" id="UP000000763"/>
    </source>
</evidence>
<feature type="compositionally biased region" description="Gly residues" evidence="1">
    <location>
        <begin position="291"/>
        <end position="308"/>
    </location>
</feature>
<feature type="compositionally biased region" description="Basic residues" evidence="1">
    <location>
        <begin position="171"/>
        <end position="182"/>
    </location>
</feature>
<feature type="non-terminal residue" evidence="2">
    <location>
        <position position="1"/>
    </location>
</feature>
<feature type="compositionally biased region" description="Basic residues" evidence="1">
    <location>
        <begin position="71"/>
        <end position="81"/>
    </location>
</feature>
<feature type="region of interest" description="Disordered" evidence="1">
    <location>
        <begin position="366"/>
        <end position="390"/>
    </location>
</feature>
<feature type="compositionally biased region" description="Basic and acidic residues" evidence="1">
    <location>
        <begin position="183"/>
        <end position="193"/>
    </location>
</feature>
<feature type="compositionally biased region" description="Low complexity" evidence="1">
    <location>
        <begin position="264"/>
        <end position="274"/>
    </location>
</feature>
<proteinExistence type="predicted"/>
<feature type="region of interest" description="Disordered" evidence="1">
    <location>
        <begin position="264"/>
        <end position="310"/>
    </location>
</feature>